<dbReference type="EMBL" id="FSHM01000009">
    <property type="protein sequence ID" value="SIB89983.1"/>
    <property type="molecule type" value="Genomic_DNA"/>
</dbReference>
<dbReference type="RefSeq" id="WP_005082767.1">
    <property type="nucleotide sequence ID" value="NZ_AP028613.1"/>
</dbReference>
<evidence type="ECO:0000313" key="1">
    <source>
        <dbReference type="EMBL" id="SIB89983.1"/>
    </source>
</evidence>
<reference evidence="3 4" key="1">
    <citation type="submission" date="2016-11" db="EMBL/GenBank/DDBJ databases">
        <authorList>
            <consortium name="Pathogen Informatics"/>
        </authorList>
    </citation>
    <scope>NUCLEOTIDE SEQUENCE [LARGE SCALE GENOMIC DNA]</scope>
    <source>
        <strain evidence="1 4">104</strain>
        <strain evidence="2 3">696</strain>
    </source>
</reference>
<evidence type="ECO:0000313" key="4">
    <source>
        <dbReference type="Proteomes" id="UP000185210"/>
    </source>
</evidence>
<protein>
    <submittedName>
        <fullName evidence="1">Uncharacterized protein</fullName>
    </submittedName>
</protein>
<evidence type="ECO:0000313" key="3">
    <source>
        <dbReference type="Proteomes" id="UP000184831"/>
    </source>
</evidence>
<sequence>MATLELGLGGHAPVGWSVNLDAARRGDTYLSFTRDSELGQQIAPEITVSLLEASGSVTPLDVLAHDRRAAISEIYSGVRLRRGEYISERDPQMYGQEIWFETEPSSGDRVAVIQSEILFTFTGLEPRVLSFLLTSPESVFEDCLLDFKAVFDSITVQESE</sequence>
<proteinExistence type="predicted"/>
<organism evidence="1 4">
    <name type="scientific">Mycobacteroides abscessus subsp. abscessus</name>
    <dbReference type="NCBI Taxonomy" id="1185650"/>
    <lineage>
        <taxon>Bacteria</taxon>
        <taxon>Bacillati</taxon>
        <taxon>Actinomycetota</taxon>
        <taxon>Actinomycetes</taxon>
        <taxon>Mycobacteriales</taxon>
        <taxon>Mycobacteriaceae</taxon>
        <taxon>Mycobacteroides</taxon>
        <taxon>Mycobacteroides abscessus</taxon>
    </lineage>
</organism>
<evidence type="ECO:0000313" key="2">
    <source>
        <dbReference type="EMBL" id="SIN25369.1"/>
    </source>
</evidence>
<name>A0A1N5LVF0_9MYCO</name>
<dbReference type="EMBL" id="FSQE01000007">
    <property type="protein sequence ID" value="SIN25369.1"/>
    <property type="molecule type" value="Genomic_DNA"/>
</dbReference>
<comment type="caution">
    <text evidence="1">The sequence shown here is derived from an EMBL/GenBank/DDBJ whole genome shotgun (WGS) entry which is preliminary data.</text>
</comment>
<dbReference type="Proteomes" id="UP000184831">
    <property type="component" value="Unassembled WGS sequence"/>
</dbReference>
<dbReference type="AlphaFoldDB" id="A0A1N5LVF0"/>
<accession>A0A1N5LVF0</accession>
<gene>
    <name evidence="1" type="ORF">SAMEA2070301_04802</name>
    <name evidence="2" type="ORF">SAMEA2152244_03644</name>
</gene>
<dbReference type="Proteomes" id="UP000185210">
    <property type="component" value="Unassembled WGS sequence"/>
</dbReference>
<dbReference type="GeneID" id="93381748"/>